<protein>
    <submittedName>
        <fullName evidence="2">Uncharacterized protein</fullName>
    </submittedName>
</protein>
<comment type="caution">
    <text evidence="2">The sequence shown here is derived from an EMBL/GenBank/DDBJ whole genome shotgun (WGS) entry which is preliminary data.</text>
</comment>
<name>A0A699XMM3_TANCI</name>
<evidence type="ECO:0000256" key="1">
    <source>
        <dbReference type="SAM" id="MobiDB-lite"/>
    </source>
</evidence>
<gene>
    <name evidence="2" type="ORF">Tci_931065</name>
</gene>
<dbReference type="EMBL" id="BKCJ011861001">
    <property type="protein sequence ID" value="GFD59096.1"/>
    <property type="molecule type" value="Genomic_DNA"/>
</dbReference>
<feature type="non-terminal residue" evidence="2">
    <location>
        <position position="83"/>
    </location>
</feature>
<sequence>PDRRASGQCQPGSCRFLPGWRPAARPSTRCVRITRRENHPTDAPSPRSPWAEDRRDLRHHGVCETDKTRPAGRAALRREAGRL</sequence>
<feature type="compositionally biased region" description="Basic and acidic residues" evidence="1">
    <location>
        <begin position="50"/>
        <end position="69"/>
    </location>
</feature>
<evidence type="ECO:0000313" key="2">
    <source>
        <dbReference type="EMBL" id="GFD59096.1"/>
    </source>
</evidence>
<organism evidence="2">
    <name type="scientific">Tanacetum cinerariifolium</name>
    <name type="common">Dalmatian daisy</name>
    <name type="synonym">Chrysanthemum cinerariifolium</name>
    <dbReference type="NCBI Taxonomy" id="118510"/>
    <lineage>
        <taxon>Eukaryota</taxon>
        <taxon>Viridiplantae</taxon>
        <taxon>Streptophyta</taxon>
        <taxon>Embryophyta</taxon>
        <taxon>Tracheophyta</taxon>
        <taxon>Spermatophyta</taxon>
        <taxon>Magnoliopsida</taxon>
        <taxon>eudicotyledons</taxon>
        <taxon>Gunneridae</taxon>
        <taxon>Pentapetalae</taxon>
        <taxon>asterids</taxon>
        <taxon>campanulids</taxon>
        <taxon>Asterales</taxon>
        <taxon>Asteraceae</taxon>
        <taxon>Asteroideae</taxon>
        <taxon>Anthemideae</taxon>
        <taxon>Anthemidinae</taxon>
        <taxon>Tanacetum</taxon>
    </lineage>
</organism>
<feature type="region of interest" description="Disordered" evidence="1">
    <location>
        <begin position="34"/>
        <end position="83"/>
    </location>
</feature>
<feature type="non-terminal residue" evidence="2">
    <location>
        <position position="1"/>
    </location>
</feature>
<proteinExistence type="predicted"/>
<reference evidence="2" key="1">
    <citation type="journal article" date="2019" name="Sci. Rep.">
        <title>Draft genome of Tanacetum cinerariifolium, the natural source of mosquito coil.</title>
        <authorList>
            <person name="Yamashiro T."/>
            <person name="Shiraishi A."/>
            <person name="Satake H."/>
            <person name="Nakayama K."/>
        </authorList>
    </citation>
    <scope>NUCLEOTIDE SEQUENCE</scope>
</reference>
<accession>A0A699XMM3</accession>
<dbReference type="AlphaFoldDB" id="A0A699XMM3"/>